<dbReference type="EMBL" id="CM009755">
    <property type="protein sequence ID" value="PUZ48018.1"/>
    <property type="molecule type" value="Genomic_DNA"/>
</dbReference>
<dbReference type="Proteomes" id="UP000244336">
    <property type="component" value="Chromosome 7"/>
</dbReference>
<gene>
    <name evidence="2" type="ORF">GQ55_7G212000</name>
</gene>
<name>A0A2T7CXE2_9POAL</name>
<keyword evidence="3" id="KW-1185">Reference proteome</keyword>
<evidence type="ECO:0000313" key="2">
    <source>
        <dbReference type="EMBL" id="PUZ48018.1"/>
    </source>
</evidence>
<proteinExistence type="predicted"/>
<evidence type="ECO:0000313" key="3">
    <source>
        <dbReference type="Proteomes" id="UP000244336"/>
    </source>
</evidence>
<reference evidence="2 3" key="1">
    <citation type="submission" date="2018-04" db="EMBL/GenBank/DDBJ databases">
        <title>WGS assembly of Panicum hallii var. hallii HAL2.</title>
        <authorList>
            <person name="Lovell J."/>
            <person name="Jenkins J."/>
            <person name="Lowry D."/>
            <person name="Mamidi S."/>
            <person name="Sreedasyam A."/>
            <person name="Weng X."/>
            <person name="Barry K."/>
            <person name="Bonette J."/>
            <person name="Campitelli B."/>
            <person name="Daum C."/>
            <person name="Gordon S."/>
            <person name="Gould B."/>
            <person name="Lipzen A."/>
            <person name="MacQueen A."/>
            <person name="Palacio-Mejia J."/>
            <person name="Plott C."/>
            <person name="Shakirov E."/>
            <person name="Shu S."/>
            <person name="Yoshinaga Y."/>
            <person name="Zane M."/>
            <person name="Rokhsar D."/>
            <person name="Grimwood J."/>
            <person name="Schmutz J."/>
            <person name="Juenger T."/>
        </authorList>
    </citation>
    <scope>NUCLEOTIDE SEQUENCE [LARGE SCALE GENOMIC DNA]</scope>
    <source>
        <strain evidence="3">cv. HAL2</strain>
    </source>
</reference>
<protein>
    <submittedName>
        <fullName evidence="2">Uncharacterized protein</fullName>
    </submittedName>
</protein>
<feature type="compositionally biased region" description="Basic and acidic residues" evidence="1">
    <location>
        <begin position="86"/>
        <end position="105"/>
    </location>
</feature>
<accession>A0A2T7CXE2</accession>
<evidence type="ECO:0000256" key="1">
    <source>
        <dbReference type="SAM" id="MobiDB-lite"/>
    </source>
</evidence>
<feature type="region of interest" description="Disordered" evidence="1">
    <location>
        <begin position="55"/>
        <end position="123"/>
    </location>
</feature>
<organism evidence="2 3">
    <name type="scientific">Panicum hallii var. hallii</name>
    <dbReference type="NCBI Taxonomy" id="1504633"/>
    <lineage>
        <taxon>Eukaryota</taxon>
        <taxon>Viridiplantae</taxon>
        <taxon>Streptophyta</taxon>
        <taxon>Embryophyta</taxon>
        <taxon>Tracheophyta</taxon>
        <taxon>Spermatophyta</taxon>
        <taxon>Magnoliopsida</taxon>
        <taxon>Liliopsida</taxon>
        <taxon>Poales</taxon>
        <taxon>Poaceae</taxon>
        <taxon>PACMAD clade</taxon>
        <taxon>Panicoideae</taxon>
        <taxon>Panicodae</taxon>
        <taxon>Paniceae</taxon>
        <taxon>Panicinae</taxon>
        <taxon>Panicum</taxon>
        <taxon>Panicum sect. Panicum</taxon>
    </lineage>
</organism>
<dbReference type="Gramene" id="PUZ48018">
    <property type="protein sequence ID" value="PUZ48018"/>
    <property type="gene ID" value="GQ55_7G212000"/>
</dbReference>
<dbReference type="AlphaFoldDB" id="A0A2T7CXE2"/>
<sequence length="123" mass="14023">MPRNSIRPAITPQSLSVVWPRVTHFAREPVEMYDGEEVNARTAPWELWHDDAAHTGNGRLYHRSRRWEPTILASSRQEETTPSAGRSRERRAEAHGRGGRGERRGRGSKPTSPADTTAREERE</sequence>